<accession>A0ABN7W5X3</accession>
<proteinExistence type="predicted"/>
<organism evidence="1 2">
    <name type="scientific">Gigaspora margarita</name>
    <dbReference type="NCBI Taxonomy" id="4874"/>
    <lineage>
        <taxon>Eukaryota</taxon>
        <taxon>Fungi</taxon>
        <taxon>Fungi incertae sedis</taxon>
        <taxon>Mucoromycota</taxon>
        <taxon>Glomeromycotina</taxon>
        <taxon>Glomeromycetes</taxon>
        <taxon>Diversisporales</taxon>
        <taxon>Gigasporaceae</taxon>
        <taxon>Gigaspora</taxon>
    </lineage>
</organism>
<comment type="caution">
    <text evidence="1">The sequence shown here is derived from an EMBL/GenBank/DDBJ whole genome shotgun (WGS) entry which is preliminary data.</text>
</comment>
<name>A0ABN7W5X3_GIGMA</name>
<evidence type="ECO:0000313" key="1">
    <source>
        <dbReference type="EMBL" id="CAG8818268.1"/>
    </source>
</evidence>
<protein>
    <submittedName>
        <fullName evidence="1">29096_t:CDS:1</fullName>
    </submittedName>
</protein>
<sequence>SSLKILEPDQVKTSLLTQTAIDKMWESFEDGIIFAAKKNIPFKIVKGSQPNYKIKHKSKEKKGRLILHTKKEKKKFKDIKMYTDLRCKMLQKDQGRMLRNFFDKPFKSIKLDRILENVNGQSVLISDPTEVKRRTQQYFQLQYQNRNTTNEKQQTIVIAKELIKAECNEQLVRFLGTWINTKFNEKLIKSKARTLLYLPALYNAFQEQDGNPDNHWKLHHQAYKARKLNSPDGDFALLKLKQGIILANIDRKFWQDGN</sequence>
<dbReference type="Proteomes" id="UP000789901">
    <property type="component" value="Unassembled WGS sequence"/>
</dbReference>
<reference evidence="1 2" key="1">
    <citation type="submission" date="2021-06" db="EMBL/GenBank/DDBJ databases">
        <authorList>
            <person name="Kallberg Y."/>
            <person name="Tangrot J."/>
            <person name="Rosling A."/>
        </authorList>
    </citation>
    <scope>NUCLEOTIDE SEQUENCE [LARGE SCALE GENOMIC DNA]</scope>
    <source>
        <strain evidence="1 2">120-4 pot B 10/14</strain>
    </source>
</reference>
<feature type="non-terminal residue" evidence="1">
    <location>
        <position position="1"/>
    </location>
</feature>
<keyword evidence="2" id="KW-1185">Reference proteome</keyword>
<evidence type="ECO:0000313" key="2">
    <source>
        <dbReference type="Proteomes" id="UP000789901"/>
    </source>
</evidence>
<gene>
    <name evidence="1" type="ORF">GMARGA_LOCUS27014</name>
</gene>
<dbReference type="EMBL" id="CAJVQB010032399">
    <property type="protein sequence ID" value="CAG8818268.1"/>
    <property type="molecule type" value="Genomic_DNA"/>
</dbReference>